<dbReference type="GO" id="GO:0030527">
    <property type="term" value="F:structural constituent of chromatin"/>
    <property type="evidence" value="ECO:0007669"/>
    <property type="project" value="InterPro"/>
</dbReference>
<dbReference type="Proteomes" id="UP000504617">
    <property type="component" value="Unplaced"/>
</dbReference>
<comment type="subcellular location">
    <subcellularLocation>
        <location evidence="2">Nucleus</location>
    </subcellularLocation>
</comment>
<evidence type="ECO:0000256" key="2">
    <source>
        <dbReference type="RuleBase" id="RU003894"/>
    </source>
</evidence>
<dbReference type="GO" id="GO:0006334">
    <property type="term" value="P:nucleosome assembly"/>
    <property type="evidence" value="ECO:0007669"/>
    <property type="project" value="InterPro"/>
</dbReference>
<keyword evidence="5" id="KW-1185">Reference proteome</keyword>
<dbReference type="GO" id="GO:0000786">
    <property type="term" value="C:nucleosome"/>
    <property type="evidence" value="ECO:0007669"/>
    <property type="project" value="InterPro"/>
</dbReference>
<dbReference type="CDD" id="cd00073">
    <property type="entry name" value="H15"/>
    <property type="match status" value="1"/>
</dbReference>
<dbReference type="SUPFAM" id="SSF46785">
    <property type="entry name" value="Winged helix' DNA-binding domain"/>
    <property type="match status" value="1"/>
</dbReference>
<dbReference type="SMART" id="SM00526">
    <property type="entry name" value="H15"/>
    <property type="match status" value="1"/>
</dbReference>
<dbReference type="Pfam" id="PF00538">
    <property type="entry name" value="Linker_histone"/>
    <property type="match status" value="1"/>
</dbReference>
<protein>
    <submittedName>
        <fullName evidence="6">Histone H1x</fullName>
    </submittedName>
</protein>
<feature type="domain" description="H15" evidence="4">
    <location>
        <begin position="52"/>
        <end position="126"/>
    </location>
</feature>
<dbReference type="PROSITE" id="PS51504">
    <property type="entry name" value="H15"/>
    <property type="match status" value="1"/>
</dbReference>
<dbReference type="RefSeq" id="XP_013919187.1">
    <property type="nucleotide sequence ID" value="XM_014063712.1"/>
</dbReference>
<sequence>MSVELEEADLPLTEAEEAPLAPEKKGAARKAKGVVSALSPSKKKKNNKKKNQPGKYSQLVVESIRKLGERNGSSLAKIYNEAKKVAWFDQQNGRTYLKYSIKALVQNDTLLQVKGTGANGSFKLNRKKLEGGSEGGAGGGGGGGGSHAKSHKKVVVVASTSRKVEKKPVAKTKKLEKKSHKKGAGGGTPKKEKVKAKKAPKKSVASPSAKKVKKSAKPKALKSRK</sequence>
<dbReference type="InterPro" id="IPR005818">
    <property type="entry name" value="Histone_H1/H5_H15"/>
</dbReference>
<dbReference type="PRINTS" id="PR00624">
    <property type="entry name" value="HISTONEH5"/>
</dbReference>
<keyword evidence="2" id="KW-0158">Chromosome</keyword>
<proteinExistence type="inferred from homology"/>
<accession>A0A6I9XYB9</accession>
<organism evidence="5 6">
    <name type="scientific">Thamnophis sirtalis</name>
    <dbReference type="NCBI Taxonomy" id="35019"/>
    <lineage>
        <taxon>Eukaryota</taxon>
        <taxon>Metazoa</taxon>
        <taxon>Chordata</taxon>
        <taxon>Craniata</taxon>
        <taxon>Vertebrata</taxon>
        <taxon>Euteleostomi</taxon>
        <taxon>Lepidosauria</taxon>
        <taxon>Squamata</taxon>
        <taxon>Bifurcata</taxon>
        <taxon>Unidentata</taxon>
        <taxon>Episquamata</taxon>
        <taxon>Toxicofera</taxon>
        <taxon>Serpentes</taxon>
        <taxon>Colubroidea</taxon>
        <taxon>Colubridae</taxon>
        <taxon>Natricinae</taxon>
        <taxon>Thamnophis</taxon>
    </lineage>
</organism>
<evidence type="ECO:0000313" key="6">
    <source>
        <dbReference type="RefSeq" id="XP_013919187.1"/>
    </source>
</evidence>
<dbReference type="Gene3D" id="1.10.10.10">
    <property type="entry name" value="Winged helix-like DNA-binding domain superfamily/Winged helix DNA-binding domain"/>
    <property type="match status" value="1"/>
</dbReference>
<reference evidence="6" key="1">
    <citation type="submission" date="2025-08" db="UniProtKB">
        <authorList>
            <consortium name="RefSeq"/>
        </authorList>
    </citation>
    <scope>IDENTIFICATION</scope>
    <source>
        <tissue evidence="6">Skeletal muscle</tissue>
    </source>
</reference>
<feature type="compositionally biased region" description="Basic residues" evidence="3">
    <location>
        <begin position="210"/>
        <end position="225"/>
    </location>
</feature>
<keyword evidence="2" id="KW-0539">Nucleus</keyword>
<evidence type="ECO:0000256" key="3">
    <source>
        <dbReference type="SAM" id="MobiDB-lite"/>
    </source>
</evidence>
<keyword evidence="1 2" id="KW-0238">DNA-binding</keyword>
<evidence type="ECO:0000259" key="4">
    <source>
        <dbReference type="PROSITE" id="PS51504"/>
    </source>
</evidence>
<dbReference type="GO" id="GO:0005634">
    <property type="term" value="C:nucleus"/>
    <property type="evidence" value="ECO:0007669"/>
    <property type="project" value="UniProtKB-SubCell"/>
</dbReference>
<feature type="compositionally biased region" description="Acidic residues" evidence="3">
    <location>
        <begin position="1"/>
        <end position="17"/>
    </location>
</feature>
<feature type="compositionally biased region" description="Basic residues" evidence="3">
    <location>
        <begin position="41"/>
        <end position="52"/>
    </location>
</feature>
<evidence type="ECO:0000313" key="5">
    <source>
        <dbReference type="Proteomes" id="UP000504617"/>
    </source>
</evidence>
<gene>
    <name evidence="6" type="primary">LOC106546758</name>
</gene>
<dbReference type="FunFam" id="1.10.10.10:FF:000353">
    <property type="entry name" value="H1 histone family member X"/>
    <property type="match status" value="1"/>
</dbReference>
<comment type="similarity">
    <text evidence="2">Belongs to the histone H1/H5 family.</text>
</comment>
<dbReference type="GO" id="GO:0003677">
    <property type="term" value="F:DNA binding"/>
    <property type="evidence" value="ECO:0007669"/>
    <property type="project" value="UniProtKB-KW"/>
</dbReference>
<evidence type="ECO:0000256" key="1">
    <source>
        <dbReference type="ARBA" id="ARBA00023125"/>
    </source>
</evidence>
<dbReference type="InterPro" id="IPR036390">
    <property type="entry name" value="WH_DNA-bd_sf"/>
</dbReference>
<name>A0A6I9XYB9_9SAUR</name>
<feature type="compositionally biased region" description="Basic residues" evidence="3">
    <location>
        <begin position="192"/>
        <end position="201"/>
    </location>
</feature>
<dbReference type="InterPro" id="IPR005819">
    <property type="entry name" value="H1/H5"/>
</dbReference>
<feature type="compositionally biased region" description="Basic residues" evidence="3">
    <location>
        <begin position="169"/>
        <end position="183"/>
    </location>
</feature>
<dbReference type="GeneID" id="106546758"/>
<feature type="compositionally biased region" description="Gly residues" evidence="3">
    <location>
        <begin position="132"/>
        <end position="146"/>
    </location>
</feature>
<feature type="region of interest" description="Disordered" evidence="3">
    <location>
        <begin position="1"/>
        <end position="58"/>
    </location>
</feature>
<feature type="region of interest" description="Disordered" evidence="3">
    <location>
        <begin position="115"/>
        <end position="225"/>
    </location>
</feature>
<dbReference type="KEGG" id="tsr:106546758"/>
<dbReference type="AlphaFoldDB" id="A0A6I9XYB9"/>
<dbReference type="OrthoDB" id="10070184at2759"/>
<dbReference type="InterPro" id="IPR036388">
    <property type="entry name" value="WH-like_DNA-bd_sf"/>
</dbReference>